<reference evidence="1 2" key="1">
    <citation type="journal article" date="2021" name="Nat. Plants">
        <title>The Taxus genome provides insights into paclitaxel biosynthesis.</title>
        <authorList>
            <person name="Xiong X."/>
            <person name="Gou J."/>
            <person name="Liao Q."/>
            <person name="Li Y."/>
            <person name="Zhou Q."/>
            <person name="Bi G."/>
            <person name="Li C."/>
            <person name="Du R."/>
            <person name="Wang X."/>
            <person name="Sun T."/>
            <person name="Guo L."/>
            <person name="Liang H."/>
            <person name="Lu P."/>
            <person name="Wu Y."/>
            <person name="Zhang Z."/>
            <person name="Ro D.K."/>
            <person name="Shang Y."/>
            <person name="Huang S."/>
            <person name="Yan J."/>
        </authorList>
    </citation>
    <scope>NUCLEOTIDE SEQUENCE [LARGE SCALE GENOMIC DNA]</scope>
    <source>
        <strain evidence="1">Ta-2019</strain>
    </source>
</reference>
<feature type="non-terminal residue" evidence="1">
    <location>
        <position position="94"/>
    </location>
</feature>
<dbReference type="InterPro" id="IPR050951">
    <property type="entry name" value="Retrovirus_Pol_polyprotein"/>
</dbReference>
<dbReference type="EMBL" id="JAHRHJ020000008">
    <property type="protein sequence ID" value="KAH9306862.1"/>
    <property type="molecule type" value="Genomic_DNA"/>
</dbReference>
<dbReference type="PANTHER" id="PTHR37984:SF5">
    <property type="entry name" value="PROTEIN NYNRIN-LIKE"/>
    <property type="match status" value="1"/>
</dbReference>
<dbReference type="InterPro" id="IPR043502">
    <property type="entry name" value="DNA/RNA_pol_sf"/>
</dbReference>
<dbReference type="PANTHER" id="PTHR37984">
    <property type="entry name" value="PROTEIN CBG26694"/>
    <property type="match status" value="1"/>
</dbReference>
<accession>A0AA38KY51</accession>
<gene>
    <name evidence="1" type="ORF">KI387_011266</name>
</gene>
<dbReference type="Gene3D" id="3.10.10.10">
    <property type="entry name" value="HIV Type 1 Reverse Transcriptase, subunit A, domain 1"/>
    <property type="match status" value="1"/>
</dbReference>
<evidence type="ECO:0000313" key="1">
    <source>
        <dbReference type="EMBL" id="KAH9306862.1"/>
    </source>
</evidence>
<dbReference type="SUPFAM" id="SSF56672">
    <property type="entry name" value="DNA/RNA polymerases"/>
    <property type="match status" value="1"/>
</dbReference>
<dbReference type="AlphaFoldDB" id="A0AA38KY51"/>
<name>A0AA38KY51_TAXCH</name>
<organism evidence="1 2">
    <name type="scientific">Taxus chinensis</name>
    <name type="common">Chinese yew</name>
    <name type="synonym">Taxus wallichiana var. chinensis</name>
    <dbReference type="NCBI Taxonomy" id="29808"/>
    <lineage>
        <taxon>Eukaryota</taxon>
        <taxon>Viridiplantae</taxon>
        <taxon>Streptophyta</taxon>
        <taxon>Embryophyta</taxon>
        <taxon>Tracheophyta</taxon>
        <taxon>Spermatophyta</taxon>
        <taxon>Pinopsida</taxon>
        <taxon>Pinidae</taxon>
        <taxon>Conifers II</taxon>
        <taxon>Cupressales</taxon>
        <taxon>Taxaceae</taxon>
        <taxon>Taxus</taxon>
    </lineage>
</organism>
<feature type="non-terminal residue" evidence="1">
    <location>
        <position position="1"/>
    </location>
</feature>
<evidence type="ECO:0008006" key="3">
    <source>
        <dbReference type="Google" id="ProtNLM"/>
    </source>
</evidence>
<proteinExistence type="predicted"/>
<comment type="caution">
    <text evidence="1">The sequence shown here is derived from an EMBL/GenBank/DDBJ whole genome shotgun (WGS) entry which is preliminary data.</text>
</comment>
<protein>
    <recommendedName>
        <fullName evidence="3">Reverse transcriptase</fullName>
    </recommendedName>
</protein>
<sequence>DLFPKSYHEFKGVHESLGKMKIKLKESVHRVKKRPYRMNLNLYIKMKEKIDKMLKSGIIEPIEESEWVIPIVININKDGRIMIYVDYRELNAAC</sequence>
<dbReference type="Proteomes" id="UP000824469">
    <property type="component" value="Unassembled WGS sequence"/>
</dbReference>
<keyword evidence="2" id="KW-1185">Reference proteome</keyword>
<evidence type="ECO:0000313" key="2">
    <source>
        <dbReference type="Proteomes" id="UP000824469"/>
    </source>
</evidence>